<evidence type="ECO:0000256" key="1">
    <source>
        <dbReference type="ARBA" id="ARBA00010873"/>
    </source>
</evidence>
<dbReference type="RefSeq" id="WP_150311414.1">
    <property type="nucleotide sequence ID" value="NZ_VMSO01000022.1"/>
</dbReference>
<feature type="region of interest" description="Disordered" evidence="3">
    <location>
        <begin position="493"/>
        <end position="513"/>
    </location>
</feature>
<evidence type="ECO:0000313" key="6">
    <source>
        <dbReference type="Proteomes" id="UP000322025"/>
    </source>
</evidence>
<proteinExistence type="inferred from homology"/>
<evidence type="ECO:0000256" key="3">
    <source>
        <dbReference type="SAM" id="MobiDB-lite"/>
    </source>
</evidence>
<dbReference type="OrthoDB" id="1651392at2"/>
<evidence type="ECO:0000259" key="4">
    <source>
        <dbReference type="Pfam" id="PF03389"/>
    </source>
</evidence>
<keyword evidence="2" id="KW-0184">Conjugation</keyword>
<dbReference type="Pfam" id="PF03389">
    <property type="entry name" value="MobA_MobL"/>
    <property type="match status" value="1"/>
</dbReference>
<dbReference type="EMBL" id="VMSO01000022">
    <property type="protein sequence ID" value="KAA8500539.1"/>
    <property type="molecule type" value="Genomic_DNA"/>
</dbReference>
<reference evidence="5 6" key="1">
    <citation type="submission" date="2019-07" db="EMBL/GenBank/DDBJ databases">
        <authorList>
            <person name="Wongkuna S."/>
            <person name="Scaria J."/>
        </authorList>
    </citation>
    <scope>NUCLEOTIDE SEQUENCE [LARGE SCALE GENOMIC DNA]</scope>
    <source>
        <strain evidence="5 6">SW178</strain>
    </source>
</reference>
<feature type="domain" description="MobA/MobL protein" evidence="4">
    <location>
        <begin position="67"/>
        <end position="217"/>
    </location>
</feature>
<comment type="caution">
    <text evidence="5">The sequence shown here is derived from an EMBL/GenBank/DDBJ whole genome shotgun (WGS) entry which is preliminary data.</text>
</comment>
<name>A0A5M9HYK6_9FIRM</name>
<dbReference type="AlphaFoldDB" id="A0A5M9HYK6"/>
<dbReference type="Gene3D" id="3.30.930.30">
    <property type="match status" value="1"/>
</dbReference>
<comment type="similarity">
    <text evidence="1">Belongs to the MobA/MobL family.</text>
</comment>
<dbReference type="Proteomes" id="UP000322025">
    <property type="component" value="Unassembled WGS sequence"/>
</dbReference>
<keyword evidence="6" id="KW-1185">Reference proteome</keyword>
<accession>A0A5M9HYK6</accession>
<protein>
    <submittedName>
        <fullName evidence="5">MobA/MobL family protein</fullName>
    </submittedName>
</protein>
<sequence length="513" mass="60293">MANEKNCFIQTVKLPHVQGRVRYISDPKRQENLYAAYTSADPKFWQYLSKENQADFARSGTEGKCIEARELIIMLPLGLIHYDHDTLLKYFTAKFVERYGVAVASALHHNKRKTNLHIHLIFSERKAYDEPVEKIASRNMFYDETGKHVRTKKEILDENGEIRSGCRIIKKGEVYEKHFFQPKNPEFKSKKFTEDMKYFYTDLINELVQDPAEKLKVFDKNSPYLPTRKIGKNNPKAEEIRIDNYLRQEWNNMVDRAVVEGVTEEELRFAKKKEITDPAAESIRRSGWKPQIFQTILQKAIGKLRGFIQYIKELRNAEYDENGQPIFHRDLKFDVTPAPLPEIAKGKRPSSAMQEAEVMRLDNILQKMKKAEQRIYAVEKVLIRLEKERKDIDGKWFHGKEKREMDQKIAGKQQELKKAKATLAGIPGLHGYENALTVKKAYAAATKELEEIRNRQKEWDQKSVPEKQYLVIRSNKPEQRAERQSVLEQLDKKKRELEKRQRTKKRGYDRDCL</sequence>
<evidence type="ECO:0000313" key="5">
    <source>
        <dbReference type="EMBL" id="KAA8500539.1"/>
    </source>
</evidence>
<evidence type="ECO:0000256" key="2">
    <source>
        <dbReference type="ARBA" id="ARBA00022971"/>
    </source>
</evidence>
<organism evidence="5 6">
    <name type="scientific">Mediterraneibacter catenae</name>
    <dbReference type="NCBI Taxonomy" id="2594882"/>
    <lineage>
        <taxon>Bacteria</taxon>
        <taxon>Bacillati</taxon>
        <taxon>Bacillota</taxon>
        <taxon>Clostridia</taxon>
        <taxon>Lachnospirales</taxon>
        <taxon>Lachnospiraceae</taxon>
        <taxon>Mediterraneibacter</taxon>
    </lineage>
</organism>
<dbReference type="InterPro" id="IPR005053">
    <property type="entry name" value="MobA_MobL"/>
</dbReference>
<gene>
    <name evidence="5" type="ORF">FNY66_12890</name>
</gene>